<evidence type="ECO:0000313" key="1">
    <source>
        <dbReference type="EMBL" id="KRO59793.1"/>
    </source>
</evidence>
<proteinExistence type="predicted"/>
<dbReference type="Proteomes" id="UP000051269">
    <property type="component" value="Unassembled WGS sequence"/>
</dbReference>
<evidence type="ECO:0000313" key="2">
    <source>
        <dbReference type="Proteomes" id="UP000051269"/>
    </source>
</evidence>
<sequence length="305" mass="34098">MVNAWADQPAHRINMPLEAWEGLLTGKLEPGVEDLSSLLWYLDTPTFTSANEQFCILQPLVMKIVPVTLKFTFAIPEKGQSWTDAQLIGFQIGRLPLGKLIGSFALQPIASAYEIVRSNCGLDRGVQWMVGEAGAFVVEIPPTRQKRPIAKESISARELAEVYDQGFGDIYEGKVISVEGDLIDVSSQMETMGLGTKVASQDRMDEFILEGVKEGPNRRYPLRVRCQFKSTATYFLDAKGDLYNSAPNPQNPSSDIPILRRRDGSTKLRISSGRVESKGTDRRLITIYDCRQVEGYDGKQWIKIF</sequence>
<gene>
    <name evidence="1" type="ORF">ABR82_01945</name>
</gene>
<organism evidence="1 2">
    <name type="scientific">Verrucomicrobia subdivision 6 bacterium BACL9 MAG-120507-bin52</name>
    <dbReference type="NCBI Taxonomy" id="1655590"/>
    <lineage>
        <taxon>Bacteria</taxon>
        <taxon>Pseudomonadati</taxon>
        <taxon>Verrucomicrobiota</taxon>
        <taxon>Verrucomicrobiia</taxon>
        <taxon>Verrucomicrobiales</taxon>
        <taxon>Verrucomicrobia subdivision 6</taxon>
    </lineage>
</organism>
<reference evidence="1 2" key="1">
    <citation type="submission" date="2015-10" db="EMBL/GenBank/DDBJ databases">
        <title>Metagenome-Assembled Genomes uncover a global brackish microbiome.</title>
        <authorList>
            <person name="Hugerth L.W."/>
            <person name="Larsson J."/>
            <person name="Alneberg J."/>
            <person name="Lindh M.V."/>
            <person name="Legrand C."/>
            <person name="Pinhassi J."/>
            <person name="Andersson A.F."/>
        </authorList>
    </citation>
    <scope>NUCLEOTIDE SEQUENCE [LARGE SCALE GENOMIC DNA]</scope>
    <source>
        <strain evidence="1">BACL18 MAG-120507-bin52</strain>
    </source>
</reference>
<protein>
    <submittedName>
        <fullName evidence="1">Uncharacterized protein</fullName>
    </submittedName>
</protein>
<name>A0A0R2RBX4_9BACT</name>
<dbReference type="AlphaFoldDB" id="A0A0R2RBX4"/>
<comment type="caution">
    <text evidence="1">The sequence shown here is derived from an EMBL/GenBank/DDBJ whole genome shotgun (WGS) entry which is preliminary data.</text>
</comment>
<accession>A0A0R2RBX4</accession>
<dbReference type="EMBL" id="LIBO01000357">
    <property type="protein sequence ID" value="KRO59793.1"/>
    <property type="molecule type" value="Genomic_DNA"/>
</dbReference>